<feature type="region of interest" description="Disordered" evidence="1">
    <location>
        <begin position="1"/>
        <end position="106"/>
    </location>
</feature>
<dbReference type="EMBL" id="MRZV01001383">
    <property type="protein sequence ID" value="PIK38250.1"/>
    <property type="molecule type" value="Genomic_DNA"/>
</dbReference>
<keyword evidence="2" id="KW-0472">Membrane</keyword>
<feature type="transmembrane region" description="Helical" evidence="2">
    <location>
        <begin position="161"/>
        <end position="186"/>
    </location>
</feature>
<keyword evidence="2" id="KW-1133">Transmembrane helix</keyword>
<protein>
    <submittedName>
        <fullName evidence="3">Uncharacterized protein</fullName>
    </submittedName>
</protein>
<feature type="compositionally biased region" description="Low complexity" evidence="1">
    <location>
        <begin position="32"/>
        <end position="41"/>
    </location>
</feature>
<organism evidence="3 4">
    <name type="scientific">Stichopus japonicus</name>
    <name type="common">Sea cucumber</name>
    <dbReference type="NCBI Taxonomy" id="307972"/>
    <lineage>
        <taxon>Eukaryota</taxon>
        <taxon>Metazoa</taxon>
        <taxon>Echinodermata</taxon>
        <taxon>Eleutherozoa</taxon>
        <taxon>Echinozoa</taxon>
        <taxon>Holothuroidea</taxon>
        <taxon>Aspidochirotacea</taxon>
        <taxon>Aspidochirotida</taxon>
        <taxon>Stichopodidae</taxon>
        <taxon>Apostichopus</taxon>
    </lineage>
</organism>
<name>A0A2G8JRB2_STIJA</name>
<evidence type="ECO:0000313" key="3">
    <source>
        <dbReference type="EMBL" id="PIK38250.1"/>
    </source>
</evidence>
<gene>
    <name evidence="3" type="ORF">BSL78_24927</name>
</gene>
<keyword evidence="2" id="KW-0812">Transmembrane</keyword>
<reference evidence="3 4" key="1">
    <citation type="journal article" date="2017" name="PLoS Biol.">
        <title>The sea cucumber genome provides insights into morphological evolution and visceral regeneration.</title>
        <authorList>
            <person name="Zhang X."/>
            <person name="Sun L."/>
            <person name="Yuan J."/>
            <person name="Sun Y."/>
            <person name="Gao Y."/>
            <person name="Zhang L."/>
            <person name="Li S."/>
            <person name="Dai H."/>
            <person name="Hamel J.F."/>
            <person name="Liu C."/>
            <person name="Yu Y."/>
            <person name="Liu S."/>
            <person name="Lin W."/>
            <person name="Guo K."/>
            <person name="Jin S."/>
            <person name="Xu P."/>
            <person name="Storey K.B."/>
            <person name="Huan P."/>
            <person name="Zhang T."/>
            <person name="Zhou Y."/>
            <person name="Zhang J."/>
            <person name="Lin C."/>
            <person name="Li X."/>
            <person name="Xing L."/>
            <person name="Huo D."/>
            <person name="Sun M."/>
            <person name="Wang L."/>
            <person name="Mercier A."/>
            <person name="Li F."/>
            <person name="Yang H."/>
            <person name="Xiang J."/>
        </authorList>
    </citation>
    <scope>NUCLEOTIDE SEQUENCE [LARGE SCALE GENOMIC DNA]</scope>
    <source>
        <strain evidence="3">Shaxun</strain>
        <tissue evidence="3">Muscle</tissue>
    </source>
</reference>
<keyword evidence="4" id="KW-1185">Reference proteome</keyword>
<evidence type="ECO:0000256" key="1">
    <source>
        <dbReference type="SAM" id="MobiDB-lite"/>
    </source>
</evidence>
<comment type="caution">
    <text evidence="3">The sequence shown here is derived from an EMBL/GenBank/DDBJ whole genome shotgun (WGS) entry which is preliminary data.</text>
</comment>
<dbReference type="AlphaFoldDB" id="A0A2G8JRB2"/>
<sequence length="189" mass="20560">MADQSILLENEQQPAVDDTRPPTLAVPPPSPSQAVPRPVQPGIRYGNQVQPLQRPAQTHTNRRAVSVQRPPGVRVSTRARRQPGVDDTRPPTLAVPPPSPSQAVPRPVQPGIRYGNQVQPLQRPAQTHTNRRAVSVQRPPGVRVGYTPQMEAAFRKIARTVITYSLVAILFVAPAPFGIPALVYAIKVA</sequence>
<dbReference type="Proteomes" id="UP000230750">
    <property type="component" value="Unassembled WGS sequence"/>
</dbReference>
<proteinExistence type="predicted"/>
<feature type="compositionally biased region" description="Polar residues" evidence="1">
    <location>
        <begin position="47"/>
        <end position="59"/>
    </location>
</feature>
<evidence type="ECO:0000313" key="4">
    <source>
        <dbReference type="Proteomes" id="UP000230750"/>
    </source>
</evidence>
<accession>A0A2G8JRB2</accession>
<evidence type="ECO:0000256" key="2">
    <source>
        <dbReference type="SAM" id="Phobius"/>
    </source>
</evidence>